<dbReference type="NCBIfam" id="TIGR02218">
    <property type="entry name" value="phg_TIGR02218"/>
    <property type="match status" value="1"/>
</dbReference>
<feature type="domain" description="Bacteriophage phiJL001 Gp84 C-terminal" evidence="1">
    <location>
        <begin position="197"/>
        <end position="277"/>
    </location>
</feature>
<dbReference type="InterPro" id="IPR011928">
    <property type="entry name" value="Phage_phiJL001_Gp84"/>
</dbReference>
<proteinExistence type="predicted"/>
<dbReference type="Pfam" id="PF09356">
    <property type="entry name" value="Phage_BR0599"/>
    <property type="match status" value="1"/>
</dbReference>
<dbReference type="InterPro" id="IPR018964">
    <property type="entry name" value="Phage_phiJL001_Gp84_C"/>
</dbReference>
<evidence type="ECO:0000313" key="3">
    <source>
        <dbReference type="Proteomes" id="UP000528286"/>
    </source>
</evidence>
<dbReference type="AlphaFoldDB" id="A0A7W6NKR3"/>
<dbReference type="EMBL" id="JACIEZ010000005">
    <property type="protein sequence ID" value="MBB4065720.1"/>
    <property type="molecule type" value="Genomic_DNA"/>
</dbReference>
<dbReference type="Proteomes" id="UP000528286">
    <property type="component" value="Unassembled WGS sequence"/>
</dbReference>
<name>A0A7W6NKR3_9HYPH</name>
<gene>
    <name evidence="2" type="ORF">GGR23_002927</name>
</gene>
<sequence>MRRLSAALAAHLAGGATTLCHCWKVTRRDGVVLGFTDHDRDIAFGGVTFRAGSGFTGRAYAEEAGLPAAAGEIEGAFSSPLITPDHLAAGLYDGAEVDLHAVNWARPEERVFLSRRDIGEVTVEGNLFRAELRPLTHRLHQPQGRAHVRTCSAEFADSDCALVPVPGRHRGTGRIAALLSESRLAVTGLSGFDGDDFSLGRLTFESGVLAGTVSGIAASAKEGDRHILDLWLPPGLMPAVGDRVGALVGCDKRFETCRNRFANGLNFRGFPHMPGPDFAYSYADRDTAHDGRALVP</sequence>
<accession>A0A7W6NKR3</accession>
<keyword evidence="3" id="KW-1185">Reference proteome</keyword>
<evidence type="ECO:0000313" key="2">
    <source>
        <dbReference type="EMBL" id="MBB4065720.1"/>
    </source>
</evidence>
<protein>
    <submittedName>
        <fullName evidence="2">Putative phage protein (TIGR02218 family)</fullName>
    </submittedName>
</protein>
<dbReference type="Pfam" id="PF09931">
    <property type="entry name" value="Phage_phiJL001_Gp84_N"/>
    <property type="match status" value="1"/>
</dbReference>
<comment type="caution">
    <text evidence="2">The sequence shown here is derived from an EMBL/GenBank/DDBJ whole genome shotgun (WGS) entry which is preliminary data.</text>
</comment>
<evidence type="ECO:0000259" key="1">
    <source>
        <dbReference type="Pfam" id="PF09356"/>
    </source>
</evidence>
<reference evidence="2 3" key="1">
    <citation type="submission" date="2020-08" db="EMBL/GenBank/DDBJ databases">
        <title>Genomic Encyclopedia of Type Strains, Phase IV (KMG-IV): sequencing the most valuable type-strain genomes for metagenomic binning, comparative biology and taxonomic classification.</title>
        <authorList>
            <person name="Goeker M."/>
        </authorList>
    </citation>
    <scope>NUCLEOTIDE SEQUENCE [LARGE SCALE GENOMIC DNA]</scope>
    <source>
        <strain evidence="2 3">DSM 29853</strain>
    </source>
</reference>
<organism evidence="2 3">
    <name type="scientific">Gellertiella hungarica</name>
    <dbReference type="NCBI Taxonomy" id="1572859"/>
    <lineage>
        <taxon>Bacteria</taxon>
        <taxon>Pseudomonadati</taxon>
        <taxon>Pseudomonadota</taxon>
        <taxon>Alphaproteobacteria</taxon>
        <taxon>Hyphomicrobiales</taxon>
        <taxon>Rhizobiaceae</taxon>
        <taxon>Gellertiella</taxon>
    </lineage>
</organism>
<dbReference type="RefSeq" id="WP_183367006.1">
    <property type="nucleotide sequence ID" value="NZ_JACIEZ010000005.1"/>
</dbReference>